<dbReference type="PANTHER" id="PTHR11620">
    <property type="entry name" value="60S RIBOSOMAL PROTEIN L23A"/>
    <property type="match status" value="1"/>
</dbReference>
<proteinExistence type="inferred from homology"/>
<dbReference type="Proteomes" id="UP000609064">
    <property type="component" value="Unassembled WGS sequence"/>
</dbReference>
<comment type="function">
    <text evidence="4">One of the early assembly proteins it binds 23S rRNA. One of the proteins that surrounds the polypeptide exit tunnel on the outside of the ribosome. Forms the main docking site for trigger factor binding to the ribosome.</text>
</comment>
<evidence type="ECO:0000256" key="1">
    <source>
        <dbReference type="ARBA" id="ARBA00006700"/>
    </source>
</evidence>
<evidence type="ECO:0000256" key="3">
    <source>
        <dbReference type="ARBA" id="ARBA00023274"/>
    </source>
</evidence>
<evidence type="ECO:0000313" key="6">
    <source>
        <dbReference type="Proteomes" id="UP000609064"/>
    </source>
</evidence>
<comment type="caution">
    <text evidence="5">The sequence shown here is derived from an EMBL/GenBank/DDBJ whole genome shotgun (WGS) entry which is preliminary data.</text>
</comment>
<evidence type="ECO:0000256" key="2">
    <source>
        <dbReference type="ARBA" id="ARBA00022980"/>
    </source>
</evidence>
<dbReference type="InterPro" id="IPR012678">
    <property type="entry name" value="Ribosomal_uL23/eL15/eS24_sf"/>
</dbReference>
<dbReference type="EMBL" id="BMKK01000001">
    <property type="protein sequence ID" value="GGD40613.1"/>
    <property type="molecule type" value="Genomic_DNA"/>
</dbReference>
<dbReference type="GO" id="GO:0005840">
    <property type="term" value="C:ribosome"/>
    <property type="evidence" value="ECO:0007669"/>
    <property type="project" value="UniProtKB-KW"/>
</dbReference>
<dbReference type="HAMAP" id="MF_01369_B">
    <property type="entry name" value="Ribosomal_uL23_B"/>
    <property type="match status" value="1"/>
</dbReference>
<dbReference type="AlphaFoldDB" id="A0A917DIJ2"/>
<reference evidence="5" key="1">
    <citation type="journal article" date="2014" name="Int. J. Syst. Evol. Microbiol.">
        <title>Complete genome sequence of Corynebacterium casei LMG S-19264T (=DSM 44701T), isolated from a smear-ripened cheese.</title>
        <authorList>
            <consortium name="US DOE Joint Genome Institute (JGI-PGF)"/>
            <person name="Walter F."/>
            <person name="Albersmeier A."/>
            <person name="Kalinowski J."/>
            <person name="Ruckert C."/>
        </authorList>
    </citation>
    <scope>NUCLEOTIDE SEQUENCE</scope>
    <source>
        <strain evidence="5">CGMCC 1.15958</strain>
    </source>
</reference>
<dbReference type="InterPro" id="IPR013025">
    <property type="entry name" value="Ribosomal_uL23-like"/>
</dbReference>
<keyword evidence="3 4" id="KW-0687">Ribonucleoprotein</keyword>
<dbReference type="GO" id="GO:0003735">
    <property type="term" value="F:structural constituent of ribosome"/>
    <property type="evidence" value="ECO:0007669"/>
    <property type="project" value="InterPro"/>
</dbReference>
<dbReference type="Pfam" id="PF00276">
    <property type="entry name" value="Ribosomal_L23"/>
    <property type="match status" value="1"/>
</dbReference>
<dbReference type="Gene3D" id="3.30.70.330">
    <property type="match status" value="1"/>
</dbReference>
<comment type="subunit">
    <text evidence="4">Part of the 50S ribosomal subunit. Contacts protein L29, and trigger factor when it is bound to the ribosome.</text>
</comment>
<evidence type="ECO:0000313" key="5">
    <source>
        <dbReference type="EMBL" id="GGD40613.1"/>
    </source>
</evidence>
<keyword evidence="4" id="KW-0699">rRNA-binding</keyword>
<gene>
    <name evidence="4 5" type="primary">rplW</name>
    <name evidence="5" type="ORF">GCM10011514_00850</name>
</gene>
<dbReference type="InterPro" id="IPR012677">
    <property type="entry name" value="Nucleotide-bd_a/b_plait_sf"/>
</dbReference>
<keyword evidence="2 4" id="KW-0689">Ribosomal protein</keyword>
<dbReference type="GO" id="GO:1990904">
    <property type="term" value="C:ribonucleoprotein complex"/>
    <property type="evidence" value="ECO:0007669"/>
    <property type="project" value="UniProtKB-KW"/>
</dbReference>
<name>A0A917DIJ2_9BACT</name>
<evidence type="ECO:0000256" key="4">
    <source>
        <dbReference type="HAMAP-Rule" id="MF_01369"/>
    </source>
</evidence>
<sequence>MSVLKRPIVTEKSQKLTTSGKFVFEVELNANKIEIAKAVEKMYGVTVTDVNTVRQIGKKKSRMTRSRASSGMTSTFKKAVVTLKDGDLIDFYENL</sequence>
<keyword evidence="4" id="KW-0694">RNA-binding</keyword>
<reference evidence="5" key="2">
    <citation type="submission" date="2020-09" db="EMBL/GenBank/DDBJ databases">
        <authorList>
            <person name="Sun Q."/>
            <person name="Zhou Y."/>
        </authorList>
    </citation>
    <scope>NUCLEOTIDE SEQUENCE</scope>
    <source>
        <strain evidence="5">CGMCC 1.15958</strain>
    </source>
</reference>
<dbReference type="GO" id="GO:0006412">
    <property type="term" value="P:translation"/>
    <property type="evidence" value="ECO:0007669"/>
    <property type="project" value="UniProtKB-UniRule"/>
</dbReference>
<dbReference type="RefSeq" id="WP_188763536.1">
    <property type="nucleotide sequence ID" value="NZ_BMKK01000001.1"/>
</dbReference>
<dbReference type="NCBIfam" id="NF004363">
    <property type="entry name" value="PRK05738.2-4"/>
    <property type="match status" value="1"/>
</dbReference>
<organism evidence="5 6">
    <name type="scientific">Emticicia aquatilis</name>
    <dbReference type="NCBI Taxonomy" id="1537369"/>
    <lineage>
        <taxon>Bacteria</taxon>
        <taxon>Pseudomonadati</taxon>
        <taxon>Bacteroidota</taxon>
        <taxon>Cytophagia</taxon>
        <taxon>Cytophagales</taxon>
        <taxon>Leadbetterellaceae</taxon>
        <taxon>Emticicia</taxon>
    </lineage>
</organism>
<dbReference type="GO" id="GO:0019843">
    <property type="term" value="F:rRNA binding"/>
    <property type="evidence" value="ECO:0007669"/>
    <property type="project" value="UniProtKB-UniRule"/>
</dbReference>
<dbReference type="SUPFAM" id="SSF54189">
    <property type="entry name" value="Ribosomal proteins S24e, L23 and L15e"/>
    <property type="match status" value="1"/>
</dbReference>
<protein>
    <recommendedName>
        <fullName evidence="4">Large ribosomal subunit protein uL23</fullName>
    </recommendedName>
</protein>
<comment type="similarity">
    <text evidence="1 4">Belongs to the universal ribosomal protein uL23 family.</text>
</comment>
<accession>A0A917DIJ2</accession>
<keyword evidence="6" id="KW-1185">Reference proteome</keyword>